<dbReference type="EMBL" id="FUYZ01000009">
    <property type="protein sequence ID" value="SKC02275.1"/>
    <property type="molecule type" value="Genomic_DNA"/>
</dbReference>
<dbReference type="STRING" id="619805.SAMN05660477_02472"/>
<evidence type="ECO:0000256" key="8">
    <source>
        <dbReference type="ARBA" id="ARBA00023012"/>
    </source>
</evidence>
<dbReference type="Gene3D" id="1.20.5.1930">
    <property type="match status" value="1"/>
</dbReference>
<dbReference type="AlphaFoldDB" id="A0A1T5G1A2"/>
<dbReference type="EC" id="2.7.13.3" evidence="2"/>
<evidence type="ECO:0000313" key="13">
    <source>
        <dbReference type="Proteomes" id="UP000191112"/>
    </source>
</evidence>
<evidence type="ECO:0000256" key="4">
    <source>
        <dbReference type="ARBA" id="ARBA00022679"/>
    </source>
</evidence>
<dbReference type="SUPFAM" id="SSF55874">
    <property type="entry name" value="ATPase domain of HSP90 chaperone/DNA topoisomerase II/histidine kinase"/>
    <property type="match status" value="1"/>
</dbReference>
<dbReference type="PANTHER" id="PTHR24421:SF10">
    <property type="entry name" value="NITRATE_NITRITE SENSOR PROTEIN NARQ"/>
    <property type="match status" value="1"/>
</dbReference>
<evidence type="ECO:0000256" key="5">
    <source>
        <dbReference type="ARBA" id="ARBA00022741"/>
    </source>
</evidence>
<dbReference type="InterPro" id="IPR050482">
    <property type="entry name" value="Sensor_HK_TwoCompSys"/>
</dbReference>
<dbReference type="RefSeq" id="WP_079667670.1">
    <property type="nucleotide sequence ID" value="NZ_FUYZ01000009.1"/>
</dbReference>
<evidence type="ECO:0000256" key="6">
    <source>
        <dbReference type="ARBA" id="ARBA00022777"/>
    </source>
</evidence>
<dbReference type="Pfam" id="PF07730">
    <property type="entry name" value="HisKA_3"/>
    <property type="match status" value="1"/>
</dbReference>
<evidence type="ECO:0000256" key="1">
    <source>
        <dbReference type="ARBA" id="ARBA00000085"/>
    </source>
</evidence>
<comment type="catalytic activity">
    <reaction evidence="1">
        <text>ATP + protein L-histidine = ADP + protein N-phospho-L-histidine.</text>
        <dbReference type="EC" id="2.7.13.3"/>
    </reaction>
</comment>
<dbReference type="GO" id="GO:0016020">
    <property type="term" value="C:membrane"/>
    <property type="evidence" value="ECO:0007669"/>
    <property type="project" value="InterPro"/>
</dbReference>
<dbReference type="PANTHER" id="PTHR24421">
    <property type="entry name" value="NITRATE/NITRITE SENSOR PROTEIN NARX-RELATED"/>
    <property type="match status" value="1"/>
</dbReference>
<dbReference type="GO" id="GO:0000155">
    <property type="term" value="F:phosphorelay sensor kinase activity"/>
    <property type="evidence" value="ECO:0007669"/>
    <property type="project" value="InterPro"/>
</dbReference>
<dbReference type="InterPro" id="IPR011712">
    <property type="entry name" value="Sig_transdc_His_kin_sub3_dim/P"/>
</dbReference>
<keyword evidence="9" id="KW-0812">Transmembrane</keyword>
<sequence length="258" mass="29625">MLQISKLEILWIFGGLFILLLFIAYVFFKKRKKSNFHIQGLENKIKFQSALQSSLLEIREERTLAFSKELHDNVGQILSVAVMQLNMQIGRQTDENEKENSIAIKGLVEKSLDEIRFISRSSLADVKDEVLFTDLIQQDLQRIELLKNIECHFNLVGDRPINIPMEHQVIVYRMLQEVINNILKHSQSQKIDLEIINNIQSCFICIRDYGKGFVVKGKVMSGVGLKNIKNRAKLINAKCVINSTVGQGTELTIDYPYL</sequence>
<dbReference type="Pfam" id="PF02518">
    <property type="entry name" value="HATPase_c"/>
    <property type="match status" value="1"/>
</dbReference>
<feature type="transmembrane region" description="Helical" evidence="9">
    <location>
        <begin position="9"/>
        <end position="28"/>
    </location>
</feature>
<dbReference type="InterPro" id="IPR003594">
    <property type="entry name" value="HATPase_dom"/>
</dbReference>
<reference evidence="12 13" key="1">
    <citation type="submission" date="2017-02" db="EMBL/GenBank/DDBJ databases">
        <authorList>
            <person name="Peterson S.W."/>
        </authorList>
    </citation>
    <scope>NUCLEOTIDE SEQUENCE [LARGE SCALE GENOMIC DNA]</scope>
    <source>
        <strain evidence="12 13">DSM 22323</strain>
    </source>
</reference>
<keyword evidence="6" id="KW-0418">Kinase</keyword>
<keyword evidence="9" id="KW-0472">Membrane</keyword>
<dbReference type="InterPro" id="IPR036890">
    <property type="entry name" value="HATPase_C_sf"/>
</dbReference>
<keyword evidence="13" id="KW-1185">Reference proteome</keyword>
<name>A0A1T5G1A2_9FLAO</name>
<keyword evidence="7" id="KW-0067">ATP-binding</keyword>
<dbReference type="CDD" id="cd16917">
    <property type="entry name" value="HATPase_UhpB-NarQ-NarX-like"/>
    <property type="match status" value="1"/>
</dbReference>
<gene>
    <name evidence="12" type="ORF">SAMN05660477_02472</name>
</gene>
<keyword evidence="4" id="KW-0808">Transferase</keyword>
<keyword evidence="9" id="KW-1133">Transmembrane helix</keyword>
<keyword evidence="8" id="KW-0902">Two-component regulatory system</keyword>
<evidence type="ECO:0000256" key="2">
    <source>
        <dbReference type="ARBA" id="ARBA00012438"/>
    </source>
</evidence>
<proteinExistence type="predicted"/>
<protein>
    <recommendedName>
        <fullName evidence="2">histidine kinase</fullName>
        <ecNumber evidence="2">2.7.13.3</ecNumber>
    </recommendedName>
</protein>
<evidence type="ECO:0000256" key="3">
    <source>
        <dbReference type="ARBA" id="ARBA00022553"/>
    </source>
</evidence>
<keyword evidence="5" id="KW-0547">Nucleotide-binding</keyword>
<feature type="domain" description="Histidine kinase/HSP90-like ATPase" evidence="10">
    <location>
        <begin position="169"/>
        <end position="256"/>
    </location>
</feature>
<organism evidence="12 13">
    <name type="scientific">Soonwooa buanensis</name>
    <dbReference type="NCBI Taxonomy" id="619805"/>
    <lineage>
        <taxon>Bacteria</taxon>
        <taxon>Pseudomonadati</taxon>
        <taxon>Bacteroidota</taxon>
        <taxon>Flavobacteriia</taxon>
        <taxon>Flavobacteriales</taxon>
        <taxon>Weeksellaceae</taxon>
        <taxon>Chryseobacterium group</taxon>
        <taxon>Soonwooa</taxon>
    </lineage>
</organism>
<keyword evidence="3" id="KW-0597">Phosphoprotein</keyword>
<feature type="domain" description="Signal transduction histidine kinase subgroup 3 dimerisation and phosphoacceptor" evidence="11">
    <location>
        <begin position="67"/>
        <end position="118"/>
    </location>
</feature>
<evidence type="ECO:0000313" key="12">
    <source>
        <dbReference type="EMBL" id="SKC02275.1"/>
    </source>
</evidence>
<dbReference type="OrthoDB" id="9760839at2"/>
<evidence type="ECO:0000259" key="11">
    <source>
        <dbReference type="Pfam" id="PF07730"/>
    </source>
</evidence>
<dbReference type="Gene3D" id="3.30.565.10">
    <property type="entry name" value="Histidine kinase-like ATPase, C-terminal domain"/>
    <property type="match status" value="1"/>
</dbReference>
<evidence type="ECO:0000256" key="7">
    <source>
        <dbReference type="ARBA" id="ARBA00022840"/>
    </source>
</evidence>
<evidence type="ECO:0000256" key="9">
    <source>
        <dbReference type="SAM" id="Phobius"/>
    </source>
</evidence>
<dbReference type="GO" id="GO:0005524">
    <property type="term" value="F:ATP binding"/>
    <property type="evidence" value="ECO:0007669"/>
    <property type="project" value="UniProtKB-KW"/>
</dbReference>
<dbReference type="GO" id="GO:0046983">
    <property type="term" value="F:protein dimerization activity"/>
    <property type="evidence" value="ECO:0007669"/>
    <property type="project" value="InterPro"/>
</dbReference>
<dbReference type="Proteomes" id="UP000191112">
    <property type="component" value="Unassembled WGS sequence"/>
</dbReference>
<accession>A0A1T5G1A2</accession>
<evidence type="ECO:0000259" key="10">
    <source>
        <dbReference type="Pfam" id="PF02518"/>
    </source>
</evidence>